<sequence>MLFQGGLLIFCVLANVHLSKRPPDVVLVDGSGGAEYVPRKLVGLDVLMAIQRAKGQPTDAEVGHVTREFLTHFAGVNSTSVETSWAAALSMMDPALASKLSREYSERKVLAALKASNSKTDLVFEDVKLIERTDTLLHVRARIRRTHSSLLTGGNPVEDVVGATVFLAVEGRNMQFPSGLRVRDISVAPYKEPPGAAPPGSGVAEINP</sequence>
<reference evidence="2" key="1">
    <citation type="submission" date="2018-09" db="EMBL/GenBank/DDBJ databases">
        <authorList>
            <person name="Livingstone P.G."/>
            <person name="Whitworth D.E."/>
        </authorList>
    </citation>
    <scope>NUCLEOTIDE SEQUENCE [LARGE SCALE GENOMIC DNA]</scope>
    <source>
        <strain evidence="2">CA054A</strain>
    </source>
</reference>
<dbReference type="Proteomes" id="UP000268094">
    <property type="component" value="Unassembled WGS sequence"/>
</dbReference>
<name>A0A3A8HMC4_9BACT</name>
<accession>A0A3A8HMC4</accession>
<gene>
    <name evidence="1" type="ORF">D7V88_40620</name>
</gene>
<proteinExistence type="predicted"/>
<comment type="caution">
    <text evidence="1">The sequence shown here is derived from an EMBL/GenBank/DDBJ whole genome shotgun (WGS) entry which is preliminary data.</text>
</comment>
<dbReference type="AlphaFoldDB" id="A0A3A8HMC4"/>
<protein>
    <submittedName>
        <fullName evidence="1">Uncharacterized protein</fullName>
    </submittedName>
</protein>
<dbReference type="EMBL" id="RAVZ01000602">
    <property type="protein sequence ID" value="RKG68550.1"/>
    <property type="molecule type" value="Genomic_DNA"/>
</dbReference>
<evidence type="ECO:0000313" key="1">
    <source>
        <dbReference type="EMBL" id="RKG68550.1"/>
    </source>
</evidence>
<evidence type="ECO:0000313" key="2">
    <source>
        <dbReference type="Proteomes" id="UP000268094"/>
    </source>
</evidence>
<keyword evidence="2" id="KW-1185">Reference proteome</keyword>
<organism evidence="1 2">
    <name type="scientific">Corallococcus terminator</name>
    <dbReference type="NCBI Taxonomy" id="2316733"/>
    <lineage>
        <taxon>Bacteria</taxon>
        <taxon>Pseudomonadati</taxon>
        <taxon>Myxococcota</taxon>
        <taxon>Myxococcia</taxon>
        <taxon>Myxococcales</taxon>
        <taxon>Cystobacterineae</taxon>
        <taxon>Myxococcaceae</taxon>
        <taxon>Corallococcus</taxon>
    </lineage>
</organism>